<dbReference type="InterPro" id="IPR047153">
    <property type="entry name" value="TRIM45/56/19-like"/>
</dbReference>
<proteinExistence type="predicted"/>
<evidence type="ECO:0000259" key="5">
    <source>
        <dbReference type="PROSITE" id="PS50089"/>
    </source>
</evidence>
<dbReference type="EMBL" id="CAJFCJ010000005">
    <property type="protein sequence ID" value="CAD5115017.1"/>
    <property type="molecule type" value="Genomic_DNA"/>
</dbReference>
<dbReference type="PANTHER" id="PTHR25462:SF296">
    <property type="entry name" value="MEIOTIC P26, ISOFORM F"/>
    <property type="match status" value="1"/>
</dbReference>
<dbReference type="Proteomes" id="UP000549394">
    <property type="component" value="Unassembled WGS sequence"/>
</dbReference>
<keyword evidence="2" id="KW-0862">Zinc</keyword>
<feature type="coiled-coil region" evidence="4">
    <location>
        <begin position="112"/>
        <end position="139"/>
    </location>
</feature>
<organism evidence="6 7">
    <name type="scientific">Dimorphilus gyrociliatus</name>
    <dbReference type="NCBI Taxonomy" id="2664684"/>
    <lineage>
        <taxon>Eukaryota</taxon>
        <taxon>Metazoa</taxon>
        <taxon>Spiralia</taxon>
        <taxon>Lophotrochozoa</taxon>
        <taxon>Annelida</taxon>
        <taxon>Polychaeta</taxon>
        <taxon>Polychaeta incertae sedis</taxon>
        <taxon>Dinophilidae</taxon>
        <taxon>Dimorphilus</taxon>
    </lineage>
</organism>
<dbReference type="GO" id="GO:0008270">
    <property type="term" value="F:zinc ion binding"/>
    <property type="evidence" value="ECO:0007669"/>
    <property type="project" value="UniProtKB-KW"/>
</dbReference>
<protein>
    <recommendedName>
        <fullName evidence="5">RING-type domain-containing protein</fullName>
    </recommendedName>
</protein>
<gene>
    <name evidence="6" type="ORF">DGYR_LOCUS3801</name>
</gene>
<dbReference type="PROSITE" id="PS50089">
    <property type="entry name" value="ZF_RING_2"/>
    <property type="match status" value="1"/>
</dbReference>
<evidence type="ECO:0000313" key="7">
    <source>
        <dbReference type="Proteomes" id="UP000549394"/>
    </source>
</evidence>
<accession>A0A7I8VFF2</accession>
<evidence type="ECO:0000256" key="4">
    <source>
        <dbReference type="SAM" id="Coils"/>
    </source>
</evidence>
<evidence type="ECO:0000256" key="2">
    <source>
        <dbReference type="ARBA" id="ARBA00022833"/>
    </source>
</evidence>
<reference evidence="6 7" key="1">
    <citation type="submission" date="2020-08" db="EMBL/GenBank/DDBJ databases">
        <authorList>
            <person name="Hejnol A."/>
        </authorList>
    </citation>
    <scope>NUCLEOTIDE SEQUENCE [LARGE SCALE GENOMIC DNA]</scope>
</reference>
<dbReference type="OrthoDB" id="6058540at2759"/>
<dbReference type="InterPro" id="IPR001841">
    <property type="entry name" value="Znf_RING"/>
</dbReference>
<dbReference type="PANTHER" id="PTHR25462">
    <property type="entry name" value="BONUS, ISOFORM C-RELATED"/>
    <property type="match status" value="1"/>
</dbReference>
<keyword evidence="4" id="KW-0175">Coiled coil</keyword>
<evidence type="ECO:0000256" key="3">
    <source>
        <dbReference type="PROSITE-ProRule" id="PRU00175"/>
    </source>
</evidence>
<dbReference type="InterPro" id="IPR013083">
    <property type="entry name" value="Znf_RING/FYVE/PHD"/>
</dbReference>
<sequence length="534" mass="62015">MAKKWLRIEEDNLKCVICQKLGIDKDPRLLSCGDTFCSSCLQNFANSNECDNLFTCPKCKEDIKWPENGIDGIPKNNLFQYLEQVDSKTDWSGFKNESNMIKFWNESEGNIIKDVKNGIEELSDNIHNKEQELLKSIQETYKSFKRKWRENQAYLHSLTLTPIDFEGDGEKLFEEVLWNNYKLEHTQITFTYELNLNPKFYLLRSMEEGTPMNITSCNETKRAVDQDNCIIYEDDLIYEKNKNELFEYSCKESGSSITKIPLKSSNALFAVHKGVIYQIYWRESGKNTSVRKDSGIETSRFQNLLSSVAQDASQLLNRKNSKKDGTTQSIGEHTSSDRISIEKYVRKEWRKIGEIQQDQSTNGKSALFAIGPKVLIVVEAGKVYCFPIDSDDGESKKWEIAIKHNYDRVIYIQIIVDCIYLILEKGEENIKDNFLLKYSTSGCLLLMHRLKLENFNYRNCFILPSENIILLKEKTVKIISPFGKELDEKRLENLTGKFDNPVWLKVIWTLKEVYIYGVFKHNDTSFIGLMKLYG</sequence>
<evidence type="ECO:0000313" key="6">
    <source>
        <dbReference type="EMBL" id="CAD5115017.1"/>
    </source>
</evidence>
<keyword evidence="7" id="KW-1185">Reference proteome</keyword>
<keyword evidence="1 3" id="KW-0479">Metal-binding</keyword>
<dbReference type="Gene3D" id="3.30.40.10">
    <property type="entry name" value="Zinc/RING finger domain, C3HC4 (zinc finger)"/>
    <property type="match status" value="1"/>
</dbReference>
<evidence type="ECO:0000256" key="1">
    <source>
        <dbReference type="ARBA" id="ARBA00022771"/>
    </source>
</evidence>
<dbReference type="AlphaFoldDB" id="A0A7I8VFF2"/>
<dbReference type="GO" id="GO:0061630">
    <property type="term" value="F:ubiquitin protein ligase activity"/>
    <property type="evidence" value="ECO:0007669"/>
    <property type="project" value="TreeGrafter"/>
</dbReference>
<dbReference type="SUPFAM" id="SSF57850">
    <property type="entry name" value="RING/U-box"/>
    <property type="match status" value="1"/>
</dbReference>
<keyword evidence="1 3" id="KW-0863">Zinc-finger</keyword>
<name>A0A7I8VFF2_9ANNE</name>
<comment type="caution">
    <text evidence="6">The sequence shown here is derived from an EMBL/GenBank/DDBJ whole genome shotgun (WGS) entry which is preliminary data.</text>
</comment>
<feature type="domain" description="RING-type" evidence="5">
    <location>
        <begin position="15"/>
        <end position="60"/>
    </location>
</feature>